<protein>
    <submittedName>
        <fullName evidence="1">Uncharacterized protein</fullName>
    </submittedName>
</protein>
<dbReference type="Proteomes" id="UP000183940">
    <property type="component" value="Unassembled WGS sequence"/>
</dbReference>
<dbReference type="EMBL" id="MLAW01000010">
    <property type="protein sequence ID" value="OJJ26061.1"/>
    <property type="molecule type" value="Genomic_DNA"/>
</dbReference>
<keyword evidence="2" id="KW-1185">Reference proteome</keyword>
<name>A0A1L9QTR2_9CYAN</name>
<reference evidence="1" key="1">
    <citation type="submission" date="2016-10" db="EMBL/GenBank/DDBJ databases">
        <title>CRISPR-Cas defence system in Roseofilum reptotaenium: evidence of a bacteriophage-cyanobacterium arms race in the coral black band disease.</title>
        <authorList>
            <person name="Buerger P."/>
            <person name="Wood-Charlson E.M."/>
            <person name="Weynberg K.D."/>
            <person name="Willis B."/>
            <person name="Van Oppen M.J."/>
        </authorList>
    </citation>
    <scope>NUCLEOTIDE SEQUENCE [LARGE SCALE GENOMIC DNA]</scope>
    <source>
        <strain evidence="1">AO1-A</strain>
    </source>
</reference>
<accession>A0A1L9QTR2</accession>
<organism evidence="1 2">
    <name type="scientific">Roseofilum reptotaenium AO1-A</name>
    <dbReference type="NCBI Taxonomy" id="1925591"/>
    <lineage>
        <taxon>Bacteria</taxon>
        <taxon>Bacillati</taxon>
        <taxon>Cyanobacteriota</taxon>
        <taxon>Cyanophyceae</taxon>
        <taxon>Desertifilales</taxon>
        <taxon>Desertifilaceae</taxon>
        <taxon>Roseofilum</taxon>
    </lineage>
</organism>
<comment type="caution">
    <text evidence="1">The sequence shown here is derived from an EMBL/GenBank/DDBJ whole genome shotgun (WGS) entry which is preliminary data.</text>
</comment>
<gene>
    <name evidence="1" type="ORF">BI308_07650</name>
</gene>
<proteinExistence type="predicted"/>
<sequence length="96" mass="10872">MIKRKFAGELKAEIVLEEHERNPEIYEAPLKKKLLEAGADWDREILAAAQKLLDEMESKESTPGSFHTIAEKGRVRTFSIAIRAYCLLPQTITSLS</sequence>
<evidence type="ECO:0000313" key="1">
    <source>
        <dbReference type="EMBL" id="OJJ26061.1"/>
    </source>
</evidence>
<dbReference type="AlphaFoldDB" id="A0A1L9QTR2"/>
<evidence type="ECO:0000313" key="2">
    <source>
        <dbReference type="Proteomes" id="UP000183940"/>
    </source>
</evidence>